<sequence>MELNAQRHFRCANILAEAGEHQNAIAHLILSTEELIKTFGALLAAKKTG</sequence>
<comment type="caution">
    <text evidence="1">The sequence shown here is derived from an EMBL/GenBank/DDBJ whole genome shotgun (WGS) entry which is preliminary data.</text>
</comment>
<dbReference type="EMBL" id="JBHLTS010000007">
    <property type="protein sequence ID" value="MFC0513388.1"/>
    <property type="molecule type" value="Genomic_DNA"/>
</dbReference>
<dbReference type="RefSeq" id="WP_377021300.1">
    <property type="nucleotide sequence ID" value="NZ_JBHLTS010000007.1"/>
</dbReference>
<name>A0ABV6L0Y5_9SPHI</name>
<evidence type="ECO:0000313" key="2">
    <source>
        <dbReference type="Proteomes" id="UP001589828"/>
    </source>
</evidence>
<accession>A0ABV6L0Y5</accession>
<dbReference type="Proteomes" id="UP001589828">
    <property type="component" value="Unassembled WGS sequence"/>
</dbReference>
<proteinExistence type="predicted"/>
<dbReference type="Pfam" id="PF18728">
    <property type="entry name" value="HEPN_AbiV"/>
    <property type="match status" value="1"/>
</dbReference>
<protein>
    <submittedName>
        <fullName evidence="1">Uncharacterized protein</fullName>
    </submittedName>
</protein>
<dbReference type="InterPro" id="IPR030987">
    <property type="entry name" value="AbiV"/>
</dbReference>
<reference evidence="1 2" key="1">
    <citation type="submission" date="2024-09" db="EMBL/GenBank/DDBJ databases">
        <authorList>
            <person name="Sun Q."/>
            <person name="Mori K."/>
        </authorList>
    </citation>
    <scope>NUCLEOTIDE SEQUENCE [LARGE SCALE GENOMIC DNA]</scope>
    <source>
        <strain evidence="1 2">NCAIM B.02415</strain>
    </source>
</reference>
<keyword evidence="2" id="KW-1185">Reference proteome</keyword>
<gene>
    <name evidence="1" type="ORF">ACFFGT_04225</name>
</gene>
<organism evidence="1 2">
    <name type="scientific">Mucilaginibacter angelicae</name>
    <dbReference type="NCBI Taxonomy" id="869718"/>
    <lineage>
        <taxon>Bacteria</taxon>
        <taxon>Pseudomonadati</taxon>
        <taxon>Bacteroidota</taxon>
        <taxon>Sphingobacteriia</taxon>
        <taxon>Sphingobacteriales</taxon>
        <taxon>Sphingobacteriaceae</taxon>
        <taxon>Mucilaginibacter</taxon>
    </lineage>
</organism>
<evidence type="ECO:0000313" key="1">
    <source>
        <dbReference type="EMBL" id="MFC0513388.1"/>
    </source>
</evidence>